<evidence type="ECO:0000313" key="8">
    <source>
        <dbReference type="EMBL" id="NHO67549.1"/>
    </source>
</evidence>
<keyword evidence="9" id="KW-1185">Reference proteome</keyword>
<name>A0A9E5T445_9GAMM</name>
<feature type="transmembrane region" description="Helical" evidence="7">
    <location>
        <begin position="388"/>
        <end position="414"/>
    </location>
</feature>
<sequence length="454" mass="48248">MQQAHEQWSSRLGFIMAAVGSAVGLANIWRFPYAAGSNGGGAFVFIYIAAILCVVLPILMAELLVGRRGQLSPPNAIAAVAREAGSSERWRWMGLVGVVAAVLIFSFYTVVGGWTLAYVFKSGTGALANANAQAIQATFDGLNASASELFLWASGFLLLTVFVSARGVKAGIETAVKVLMPLLFVMLVGMVVYAAIVGDFSAAWTFLFTPDFSRVNTDVVLEAIGQAFFSIGVGITNLMAYGSYLDRQTSIPRSSLSIIGADTLVALLAGLAIFPIIFAYGMSPSGGPGLVFMALPYAFGQMPGGGFVGALFFLLLFFAALTSAISMMECSVAWLREKLGTSRRNAALISGGMSWLLGLLSVLSFNVLSDVHPLGMLSLFEGKTFFDVFDYLTSTLVMPLCSIFVAIFVGWVLPRSITASELDGETLSYKVWRSLVRYVAPVGLAAVFLSLVSA</sequence>
<dbReference type="SUPFAM" id="SSF161070">
    <property type="entry name" value="SNF-like"/>
    <property type="match status" value="1"/>
</dbReference>
<feature type="transmembrane region" description="Helical" evidence="7">
    <location>
        <begin position="256"/>
        <end position="282"/>
    </location>
</feature>
<dbReference type="PANTHER" id="PTHR42948:SF1">
    <property type="entry name" value="TRANSPORTER"/>
    <property type="match status" value="1"/>
</dbReference>
<feature type="transmembrane region" description="Helical" evidence="7">
    <location>
        <begin position="12"/>
        <end position="31"/>
    </location>
</feature>
<protein>
    <recommendedName>
        <fullName evidence="6">Transporter</fullName>
    </recommendedName>
</protein>
<dbReference type="GO" id="GO:0016020">
    <property type="term" value="C:membrane"/>
    <property type="evidence" value="ECO:0007669"/>
    <property type="project" value="UniProtKB-SubCell"/>
</dbReference>
<accession>A0A9E5T445</accession>
<dbReference type="PRINTS" id="PR00176">
    <property type="entry name" value="NANEUSMPORT"/>
</dbReference>
<evidence type="ECO:0000256" key="7">
    <source>
        <dbReference type="SAM" id="Phobius"/>
    </source>
</evidence>
<keyword evidence="6" id="KW-0769">Symport</keyword>
<keyword evidence="3 6" id="KW-0812">Transmembrane</keyword>
<dbReference type="PROSITE" id="PS50267">
    <property type="entry name" value="NA_NEUROTRAN_SYMP_3"/>
    <property type="match status" value="1"/>
</dbReference>
<comment type="similarity">
    <text evidence="6">Belongs to the sodium:neurotransmitter symporter (SNF) (TC 2.A.22) family.</text>
</comment>
<dbReference type="InterPro" id="IPR047218">
    <property type="entry name" value="YocR/YhdH-like"/>
</dbReference>
<dbReference type="PROSITE" id="PS00610">
    <property type="entry name" value="NA_NEUROTRAN_SYMP_1"/>
    <property type="match status" value="1"/>
</dbReference>
<evidence type="ECO:0000256" key="1">
    <source>
        <dbReference type="ARBA" id="ARBA00004141"/>
    </source>
</evidence>
<evidence type="ECO:0000256" key="4">
    <source>
        <dbReference type="ARBA" id="ARBA00022989"/>
    </source>
</evidence>
<feature type="transmembrane region" description="Helical" evidence="7">
    <location>
        <begin position="435"/>
        <end position="453"/>
    </location>
</feature>
<dbReference type="Proteomes" id="UP000787472">
    <property type="component" value="Unassembled WGS sequence"/>
</dbReference>
<organism evidence="8 9">
    <name type="scientific">Pseudomaricurvus hydrocarbonicus</name>
    <dbReference type="NCBI Taxonomy" id="1470433"/>
    <lineage>
        <taxon>Bacteria</taxon>
        <taxon>Pseudomonadati</taxon>
        <taxon>Pseudomonadota</taxon>
        <taxon>Gammaproteobacteria</taxon>
        <taxon>Cellvibrionales</taxon>
        <taxon>Cellvibrionaceae</taxon>
        <taxon>Pseudomaricurvus</taxon>
    </lineage>
</organism>
<dbReference type="CDD" id="cd10336">
    <property type="entry name" value="SLC6sbd_Tyt1-Like"/>
    <property type="match status" value="1"/>
</dbReference>
<evidence type="ECO:0000256" key="2">
    <source>
        <dbReference type="ARBA" id="ARBA00022448"/>
    </source>
</evidence>
<proteinExistence type="inferred from homology"/>
<comment type="subcellular location">
    <subcellularLocation>
        <location evidence="1">Membrane</location>
        <topology evidence="1">Multi-pass membrane protein</topology>
    </subcellularLocation>
</comment>
<reference evidence="8" key="1">
    <citation type="submission" date="2020-03" db="EMBL/GenBank/DDBJ databases">
        <authorList>
            <person name="Guo F."/>
        </authorList>
    </citation>
    <scope>NUCLEOTIDE SEQUENCE</scope>
    <source>
        <strain evidence="8">JCM 30134</strain>
    </source>
</reference>
<dbReference type="InterPro" id="IPR037272">
    <property type="entry name" value="SNS_sf"/>
</dbReference>
<keyword evidence="2 6" id="KW-0813">Transport</keyword>
<feature type="transmembrane region" description="Helical" evidence="7">
    <location>
        <begin position="302"/>
        <end position="325"/>
    </location>
</feature>
<dbReference type="Gene3D" id="1.20.1740.10">
    <property type="entry name" value="Amino acid/polyamine transporter I"/>
    <property type="match status" value="1"/>
</dbReference>
<feature type="transmembrane region" description="Helical" evidence="7">
    <location>
        <begin position="180"/>
        <end position="204"/>
    </location>
</feature>
<dbReference type="NCBIfam" id="NF037979">
    <property type="entry name" value="Na_transp"/>
    <property type="match status" value="1"/>
</dbReference>
<dbReference type="PANTHER" id="PTHR42948">
    <property type="entry name" value="TRANSPORTER"/>
    <property type="match status" value="1"/>
</dbReference>
<feature type="transmembrane region" description="Helical" evidence="7">
    <location>
        <begin position="92"/>
        <end position="111"/>
    </location>
</feature>
<evidence type="ECO:0000256" key="6">
    <source>
        <dbReference type="RuleBase" id="RU003732"/>
    </source>
</evidence>
<dbReference type="InterPro" id="IPR000175">
    <property type="entry name" value="Na/ntran_symport"/>
</dbReference>
<evidence type="ECO:0000256" key="5">
    <source>
        <dbReference type="ARBA" id="ARBA00023136"/>
    </source>
</evidence>
<dbReference type="Pfam" id="PF00209">
    <property type="entry name" value="SNF"/>
    <property type="match status" value="2"/>
</dbReference>
<keyword evidence="5 7" id="KW-0472">Membrane</keyword>
<feature type="transmembrane region" description="Helical" evidence="7">
    <location>
        <begin position="149"/>
        <end position="168"/>
    </location>
</feature>
<dbReference type="AlphaFoldDB" id="A0A9E5T445"/>
<dbReference type="RefSeq" id="WP_167190440.1">
    <property type="nucleotide sequence ID" value="NZ_JAAONZ010000017.1"/>
</dbReference>
<comment type="caution">
    <text evidence="8">The sequence shown here is derived from an EMBL/GenBank/DDBJ whole genome shotgun (WGS) entry which is preliminary data.</text>
</comment>
<feature type="transmembrane region" description="Helical" evidence="7">
    <location>
        <begin position="43"/>
        <end position="65"/>
    </location>
</feature>
<dbReference type="GO" id="GO:0015293">
    <property type="term" value="F:symporter activity"/>
    <property type="evidence" value="ECO:0007669"/>
    <property type="project" value="UniProtKB-KW"/>
</dbReference>
<keyword evidence="4 7" id="KW-1133">Transmembrane helix</keyword>
<feature type="transmembrane region" description="Helical" evidence="7">
    <location>
        <begin position="346"/>
        <end position="368"/>
    </location>
</feature>
<dbReference type="EMBL" id="JAAONZ010000017">
    <property type="protein sequence ID" value="NHO67549.1"/>
    <property type="molecule type" value="Genomic_DNA"/>
</dbReference>
<gene>
    <name evidence="8" type="ORF">G8770_18545</name>
</gene>
<evidence type="ECO:0000256" key="3">
    <source>
        <dbReference type="ARBA" id="ARBA00022692"/>
    </source>
</evidence>
<evidence type="ECO:0000313" key="9">
    <source>
        <dbReference type="Proteomes" id="UP000787472"/>
    </source>
</evidence>
<feature type="transmembrane region" description="Helical" evidence="7">
    <location>
        <begin position="224"/>
        <end position="244"/>
    </location>
</feature>